<gene>
    <name evidence="2" type="ORF">SODALDRAFT_328436</name>
</gene>
<evidence type="ECO:0000256" key="1">
    <source>
        <dbReference type="SAM" id="MobiDB-lite"/>
    </source>
</evidence>
<organism evidence="2 3">
    <name type="scientific">Sodiomyces alkalinus (strain CBS 110278 / VKM F-3762 / F11)</name>
    <name type="common">Alkaliphilic filamentous fungus</name>
    <dbReference type="NCBI Taxonomy" id="1314773"/>
    <lineage>
        <taxon>Eukaryota</taxon>
        <taxon>Fungi</taxon>
        <taxon>Dikarya</taxon>
        <taxon>Ascomycota</taxon>
        <taxon>Pezizomycotina</taxon>
        <taxon>Sordariomycetes</taxon>
        <taxon>Hypocreomycetidae</taxon>
        <taxon>Glomerellales</taxon>
        <taxon>Plectosphaerellaceae</taxon>
        <taxon>Sodiomyces</taxon>
    </lineage>
</organism>
<dbReference type="Proteomes" id="UP000272025">
    <property type="component" value="Unassembled WGS sequence"/>
</dbReference>
<sequence length="106" mass="12294">MRGKDDPDFAWMERMLRGFLFREVGRTDSSHRTRRGMNSEWLNKHIWQHQASIEEYPAESDPGAWEGGLAWSRSKHLMMRGMRLSTGGAEEKSKESQDEANGGRMH</sequence>
<evidence type="ECO:0000313" key="3">
    <source>
        <dbReference type="Proteomes" id="UP000272025"/>
    </source>
</evidence>
<evidence type="ECO:0000313" key="2">
    <source>
        <dbReference type="EMBL" id="ROT36051.1"/>
    </source>
</evidence>
<dbReference type="GeneID" id="39579170"/>
<keyword evidence="3" id="KW-1185">Reference proteome</keyword>
<feature type="region of interest" description="Disordered" evidence="1">
    <location>
        <begin position="83"/>
        <end position="106"/>
    </location>
</feature>
<protein>
    <submittedName>
        <fullName evidence="2">Uncharacterized protein</fullName>
    </submittedName>
</protein>
<dbReference type="RefSeq" id="XP_028463857.1">
    <property type="nucleotide sequence ID" value="XM_028610692.1"/>
</dbReference>
<accession>A0A3N2PNE1</accession>
<name>A0A3N2PNE1_SODAK</name>
<reference evidence="2 3" key="1">
    <citation type="journal article" date="2018" name="Mol. Ecol.">
        <title>The obligate alkalophilic soda-lake fungus Sodiomyces alkalinus has shifted to a protein diet.</title>
        <authorList>
            <person name="Grum-Grzhimaylo A.A."/>
            <person name="Falkoski D.L."/>
            <person name="van den Heuvel J."/>
            <person name="Valero-Jimenez C.A."/>
            <person name="Min B."/>
            <person name="Choi I.G."/>
            <person name="Lipzen A."/>
            <person name="Daum C.G."/>
            <person name="Aanen D.K."/>
            <person name="Tsang A."/>
            <person name="Henrissat B."/>
            <person name="Bilanenko E.N."/>
            <person name="de Vries R.P."/>
            <person name="van Kan J.A.L."/>
            <person name="Grigoriev I.V."/>
            <person name="Debets A.J.M."/>
        </authorList>
    </citation>
    <scope>NUCLEOTIDE SEQUENCE [LARGE SCALE GENOMIC DNA]</scope>
    <source>
        <strain evidence="2 3">F11</strain>
    </source>
</reference>
<dbReference type="AlphaFoldDB" id="A0A3N2PNE1"/>
<proteinExistence type="predicted"/>
<dbReference type="STRING" id="1314773.A0A3N2PNE1"/>
<dbReference type="EMBL" id="ML119060">
    <property type="protein sequence ID" value="ROT36051.1"/>
    <property type="molecule type" value="Genomic_DNA"/>
</dbReference>